<dbReference type="Gene3D" id="1.10.10.10">
    <property type="entry name" value="Winged helix-like DNA-binding domain superfamily/Winged helix DNA-binding domain"/>
    <property type="match status" value="1"/>
</dbReference>
<keyword evidence="7" id="KW-1185">Reference proteome</keyword>
<evidence type="ECO:0000313" key="7">
    <source>
        <dbReference type="Proteomes" id="UP000237381"/>
    </source>
</evidence>
<dbReference type="GO" id="GO:0005829">
    <property type="term" value="C:cytosol"/>
    <property type="evidence" value="ECO:0007669"/>
    <property type="project" value="TreeGrafter"/>
</dbReference>
<dbReference type="InterPro" id="IPR036390">
    <property type="entry name" value="WH_DNA-bd_sf"/>
</dbReference>
<dbReference type="GO" id="GO:0003677">
    <property type="term" value="F:DNA binding"/>
    <property type="evidence" value="ECO:0007669"/>
    <property type="project" value="UniProtKB-KW"/>
</dbReference>
<evidence type="ECO:0000256" key="1">
    <source>
        <dbReference type="ARBA" id="ARBA00009437"/>
    </source>
</evidence>
<dbReference type="InterPro" id="IPR036388">
    <property type="entry name" value="WH-like_DNA-bd_sf"/>
</dbReference>
<dbReference type="RefSeq" id="WP_103707143.1">
    <property type="nucleotide sequence ID" value="NZ_PQGA01000022.1"/>
</dbReference>
<keyword evidence="4" id="KW-0804">Transcription</keyword>
<protein>
    <submittedName>
        <fullName evidence="6">LysR family transcriptional regulator</fullName>
    </submittedName>
</protein>
<dbReference type="SUPFAM" id="SSF53850">
    <property type="entry name" value="Periplasmic binding protein-like II"/>
    <property type="match status" value="1"/>
</dbReference>
<gene>
    <name evidence="6" type="ORF">B0G62_12215</name>
</gene>
<dbReference type="AlphaFoldDB" id="A0A2S4LWH7"/>
<evidence type="ECO:0000256" key="4">
    <source>
        <dbReference type="ARBA" id="ARBA00023163"/>
    </source>
</evidence>
<dbReference type="SUPFAM" id="SSF46785">
    <property type="entry name" value="Winged helix' DNA-binding domain"/>
    <property type="match status" value="1"/>
</dbReference>
<evidence type="ECO:0000256" key="2">
    <source>
        <dbReference type="ARBA" id="ARBA00023015"/>
    </source>
</evidence>
<dbReference type="PANTHER" id="PTHR30419">
    <property type="entry name" value="HTH-TYPE TRANSCRIPTIONAL REGULATOR YBHD"/>
    <property type="match status" value="1"/>
</dbReference>
<keyword evidence="2" id="KW-0805">Transcription regulation</keyword>
<dbReference type="Pfam" id="PF00126">
    <property type="entry name" value="HTH_1"/>
    <property type="match status" value="1"/>
</dbReference>
<dbReference type="PANTHER" id="PTHR30419:SF30">
    <property type="entry name" value="LYSR FAMILY TRANSCRIPTIONAL REGULATOR"/>
    <property type="match status" value="1"/>
</dbReference>
<dbReference type="FunFam" id="1.10.10.10:FF:000001">
    <property type="entry name" value="LysR family transcriptional regulator"/>
    <property type="match status" value="1"/>
</dbReference>
<dbReference type="Gene3D" id="3.40.190.290">
    <property type="match status" value="1"/>
</dbReference>
<proteinExistence type="inferred from homology"/>
<comment type="similarity">
    <text evidence="1">Belongs to the LysR transcriptional regulatory family.</text>
</comment>
<evidence type="ECO:0000256" key="3">
    <source>
        <dbReference type="ARBA" id="ARBA00023125"/>
    </source>
</evidence>
<name>A0A2S4LWH7_9BURK</name>
<dbReference type="InterPro" id="IPR005119">
    <property type="entry name" value="LysR_subst-bd"/>
</dbReference>
<reference evidence="6 7" key="1">
    <citation type="submission" date="2018-01" db="EMBL/GenBank/DDBJ databases">
        <title>Genomic Encyclopedia of Type Strains, Phase III (KMG-III): the genomes of soil and plant-associated and newly described type strains.</title>
        <authorList>
            <person name="Whitman W."/>
        </authorList>
    </citation>
    <scope>NUCLEOTIDE SEQUENCE [LARGE SCALE GENOMIC DNA]</scope>
    <source>
        <strain evidence="6 7">JCM 18070</strain>
    </source>
</reference>
<sequence>MKIHQLRALVEIAATGSINGAARRLHVTQPAITKAVRDLEDECGVRLFERNPWGVVPTAEGAALLQRARTVVRELERAEEDLAHLKGQRTGKLVIGVTPIAGTAGLAEAFVDFRRHWPQVSVEFRELGFNQLRESLSNRTLDLAFAAFPGNPGDESGTIRRLFAFESVFVTRANGAFAQATSLAQLQDAEWIHTDATDSYPANIRAMFEHAGLAPPQRITRCTSYGLLYGLALNNDAVFAWTRHTLEAAELGRAFVELNLPVHPPALQLYLFAPPEAQITRPAEYFVDCILAVAAERARKGHGGTALTGG</sequence>
<feature type="domain" description="HTH lysR-type" evidence="5">
    <location>
        <begin position="1"/>
        <end position="58"/>
    </location>
</feature>
<evidence type="ECO:0000313" key="6">
    <source>
        <dbReference type="EMBL" id="POR46699.1"/>
    </source>
</evidence>
<dbReference type="CDD" id="cd05466">
    <property type="entry name" value="PBP2_LTTR_substrate"/>
    <property type="match status" value="1"/>
</dbReference>
<comment type="caution">
    <text evidence="6">The sequence shown here is derived from an EMBL/GenBank/DDBJ whole genome shotgun (WGS) entry which is preliminary data.</text>
</comment>
<dbReference type="Pfam" id="PF03466">
    <property type="entry name" value="LysR_substrate"/>
    <property type="match status" value="1"/>
</dbReference>
<dbReference type="EMBL" id="PQGA01000022">
    <property type="protein sequence ID" value="POR46699.1"/>
    <property type="molecule type" value="Genomic_DNA"/>
</dbReference>
<dbReference type="PROSITE" id="PS50931">
    <property type="entry name" value="HTH_LYSR"/>
    <property type="match status" value="1"/>
</dbReference>
<dbReference type="PRINTS" id="PR00039">
    <property type="entry name" value="HTHLYSR"/>
</dbReference>
<dbReference type="InterPro" id="IPR050950">
    <property type="entry name" value="HTH-type_LysR_regulators"/>
</dbReference>
<organism evidence="6 7">
    <name type="scientific">Paraburkholderia eburnea</name>
    <dbReference type="NCBI Taxonomy" id="1189126"/>
    <lineage>
        <taxon>Bacteria</taxon>
        <taxon>Pseudomonadati</taxon>
        <taxon>Pseudomonadota</taxon>
        <taxon>Betaproteobacteria</taxon>
        <taxon>Burkholderiales</taxon>
        <taxon>Burkholderiaceae</taxon>
        <taxon>Paraburkholderia</taxon>
    </lineage>
</organism>
<dbReference type="GO" id="GO:0003700">
    <property type="term" value="F:DNA-binding transcription factor activity"/>
    <property type="evidence" value="ECO:0007669"/>
    <property type="project" value="InterPro"/>
</dbReference>
<dbReference type="Proteomes" id="UP000237381">
    <property type="component" value="Unassembled WGS sequence"/>
</dbReference>
<accession>A0A2S4LWH7</accession>
<dbReference type="InterPro" id="IPR000847">
    <property type="entry name" value="LysR_HTH_N"/>
</dbReference>
<dbReference type="OrthoDB" id="8629427at2"/>
<evidence type="ECO:0000259" key="5">
    <source>
        <dbReference type="PROSITE" id="PS50931"/>
    </source>
</evidence>
<keyword evidence="3" id="KW-0238">DNA-binding</keyword>